<dbReference type="Proteomes" id="UP000275408">
    <property type="component" value="Unassembled WGS sequence"/>
</dbReference>
<proteinExistence type="inferred from homology"/>
<evidence type="ECO:0000313" key="9">
    <source>
        <dbReference type="EMBL" id="RMX57435.1"/>
    </source>
</evidence>
<evidence type="ECO:0000256" key="3">
    <source>
        <dbReference type="ARBA" id="ARBA00006958"/>
    </source>
</evidence>
<dbReference type="GO" id="GO:0004518">
    <property type="term" value="F:nuclease activity"/>
    <property type="evidence" value="ECO:0007669"/>
    <property type="project" value="UniProtKB-KW"/>
</dbReference>
<evidence type="ECO:0000256" key="1">
    <source>
        <dbReference type="ARBA" id="ARBA00001968"/>
    </source>
</evidence>
<reference evidence="9 10" key="1">
    <citation type="journal article" date="2018" name="Sci. Rep.">
        <title>Comparative analysis of the Pocillopora damicornis genome highlights role of immune system in coral evolution.</title>
        <authorList>
            <person name="Cunning R."/>
            <person name="Bay R.A."/>
            <person name="Gillette P."/>
            <person name="Baker A.C."/>
            <person name="Traylor-Knowles N."/>
        </authorList>
    </citation>
    <scope>NUCLEOTIDE SEQUENCE [LARGE SCALE GENOMIC DNA]</scope>
    <source>
        <strain evidence="9">RSMAS</strain>
        <tissue evidence="9">Whole animal</tissue>
    </source>
</reference>
<feature type="domain" description="DDE Tnp4" evidence="8">
    <location>
        <begin position="160"/>
        <end position="214"/>
    </location>
</feature>
<evidence type="ECO:0000313" key="10">
    <source>
        <dbReference type="Proteomes" id="UP000275408"/>
    </source>
</evidence>
<dbReference type="InterPro" id="IPR045249">
    <property type="entry name" value="HARBI1-like"/>
</dbReference>
<evidence type="ECO:0000256" key="6">
    <source>
        <dbReference type="ARBA" id="ARBA00022801"/>
    </source>
</evidence>
<comment type="subcellular location">
    <subcellularLocation>
        <location evidence="2">Nucleus</location>
    </subcellularLocation>
</comment>
<dbReference type="PANTHER" id="PTHR22930:SF289">
    <property type="entry name" value="DDE TNP4 DOMAIN-CONTAINING PROTEIN-RELATED"/>
    <property type="match status" value="1"/>
</dbReference>
<organism evidence="9 10">
    <name type="scientific">Pocillopora damicornis</name>
    <name type="common">Cauliflower coral</name>
    <name type="synonym">Millepora damicornis</name>
    <dbReference type="NCBI Taxonomy" id="46731"/>
    <lineage>
        <taxon>Eukaryota</taxon>
        <taxon>Metazoa</taxon>
        <taxon>Cnidaria</taxon>
        <taxon>Anthozoa</taxon>
        <taxon>Hexacorallia</taxon>
        <taxon>Scleractinia</taxon>
        <taxon>Astrocoeniina</taxon>
        <taxon>Pocilloporidae</taxon>
        <taxon>Pocillopora</taxon>
    </lineage>
</organism>
<keyword evidence="5" id="KW-0479">Metal-binding</keyword>
<dbReference type="PANTHER" id="PTHR22930">
    <property type="match status" value="1"/>
</dbReference>
<evidence type="ECO:0000256" key="5">
    <source>
        <dbReference type="ARBA" id="ARBA00022723"/>
    </source>
</evidence>
<keyword evidence="6" id="KW-0378">Hydrolase</keyword>
<dbReference type="Pfam" id="PF13359">
    <property type="entry name" value="DDE_Tnp_4"/>
    <property type="match status" value="1"/>
</dbReference>
<dbReference type="EMBL" id="RCHS01000654">
    <property type="protein sequence ID" value="RMX57435.1"/>
    <property type="molecule type" value="Genomic_DNA"/>
</dbReference>
<dbReference type="GO" id="GO:0016787">
    <property type="term" value="F:hydrolase activity"/>
    <property type="evidence" value="ECO:0007669"/>
    <property type="project" value="UniProtKB-KW"/>
</dbReference>
<evidence type="ECO:0000256" key="2">
    <source>
        <dbReference type="ARBA" id="ARBA00004123"/>
    </source>
</evidence>
<evidence type="ECO:0000259" key="8">
    <source>
        <dbReference type="Pfam" id="PF13359"/>
    </source>
</evidence>
<dbReference type="OrthoDB" id="5981246at2759"/>
<dbReference type="InterPro" id="IPR027806">
    <property type="entry name" value="HARBI1_dom"/>
</dbReference>
<keyword evidence="10" id="KW-1185">Reference proteome</keyword>
<evidence type="ECO:0000256" key="4">
    <source>
        <dbReference type="ARBA" id="ARBA00022722"/>
    </source>
</evidence>
<keyword evidence="4" id="KW-0540">Nuclease</keyword>
<comment type="cofactor">
    <cofactor evidence="1">
        <name>a divalent metal cation</name>
        <dbReference type="ChEBI" id="CHEBI:60240"/>
    </cofactor>
</comment>
<keyword evidence="7" id="KW-0539">Nucleus</keyword>
<name>A0A3M6UUX3_POCDA</name>
<evidence type="ECO:0000256" key="7">
    <source>
        <dbReference type="ARBA" id="ARBA00023242"/>
    </source>
</evidence>
<dbReference type="GO" id="GO:0005634">
    <property type="term" value="C:nucleus"/>
    <property type="evidence" value="ECO:0007669"/>
    <property type="project" value="UniProtKB-SubCell"/>
</dbReference>
<protein>
    <recommendedName>
        <fullName evidence="8">DDE Tnp4 domain-containing protein</fullName>
    </recommendedName>
</protein>
<dbReference type="GO" id="GO:0046872">
    <property type="term" value="F:metal ion binding"/>
    <property type="evidence" value="ECO:0007669"/>
    <property type="project" value="UniProtKB-KW"/>
</dbReference>
<comment type="caution">
    <text evidence="9">The sequence shown here is derived from an EMBL/GenBank/DDBJ whole genome shotgun (WGS) entry which is preliminary data.</text>
</comment>
<dbReference type="AlphaFoldDB" id="A0A3M6UUX3"/>
<accession>A0A3M6UUX3</accession>
<comment type="similarity">
    <text evidence="3">Belongs to the HARBI1 family.</text>
</comment>
<gene>
    <name evidence="9" type="ORF">pdam_00006989</name>
</gene>
<sequence>MAIIEEFVQVRGLTDVEGWVLRDKVWPLLWDWYVQREDGAGHFEMEGLMRYKQLRNYGNRRNTHVRRVRHLRDRFNPLENYDDEAFRLRFRLRKDSVSDLVKILAKDLEHQTRRGLPLTPMEQVLIALRFYATGTFQRVSGDLFGVSVFAACRVIHKPKNAGEVRYNTAHRRTRCVIERCFGLLKRRFPCLHLGLRTALPNTLVIIVATAVLHNFAPIHREQDFDEDIEDENVPFDIVATADASGNAKRQLIISRYFA</sequence>